<feature type="domain" description="HTH gntR-type" evidence="6">
    <location>
        <begin position="16"/>
        <end position="84"/>
    </location>
</feature>
<comment type="similarity">
    <text evidence="1">In the C-terminal section; belongs to the class-I pyridoxal-phosphate-dependent aminotransferase family.</text>
</comment>
<evidence type="ECO:0000313" key="7">
    <source>
        <dbReference type="EMBL" id="AUI69773.2"/>
    </source>
</evidence>
<dbReference type="SUPFAM" id="SSF46785">
    <property type="entry name" value="Winged helix' DNA-binding domain"/>
    <property type="match status" value="1"/>
</dbReference>
<dbReference type="Pfam" id="PF00155">
    <property type="entry name" value="Aminotran_1_2"/>
    <property type="match status" value="1"/>
</dbReference>
<dbReference type="CDD" id="cd07377">
    <property type="entry name" value="WHTH_GntR"/>
    <property type="match status" value="1"/>
</dbReference>
<dbReference type="AlphaFoldDB" id="A0A2N9YH28"/>
<dbReference type="Proteomes" id="UP000234271">
    <property type="component" value="Chromosome"/>
</dbReference>
<evidence type="ECO:0000256" key="5">
    <source>
        <dbReference type="ARBA" id="ARBA00023163"/>
    </source>
</evidence>
<gene>
    <name evidence="7" type="ORF">BLE401_14460</name>
</gene>
<dbReference type="InterPro" id="IPR004839">
    <property type="entry name" value="Aminotransferase_I/II_large"/>
</dbReference>
<reference evidence="8" key="1">
    <citation type="submission" date="2016-12" db="EMBL/GenBank/DDBJ databases">
        <title>Complete Genome Sequence of Beggiatoa leptomitiformis D-401.</title>
        <authorList>
            <person name="Fomenkov A."/>
            <person name="Vincze T."/>
            <person name="Grabovich M."/>
            <person name="Anton B.P."/>
            <person name="Dubinina G."/>
            <person name="Orlova M."/>
            <person name="Belousova E."/>
            <person name="Roberts R.J."/>
        </authorList>
    </citation>
    <scope>NUCLEOTIDE SEQUENCE [LARGE SCALE GENOMIC DNA]</scope>
    <source>
        <strain evidence="8">D-401</strain>
    </source>
</reference>
<dbReference type="InterPro" id="IPR036388">
    <property type="entry name" value="WH-like_DNA-bd_sf"/>
</dbReference>
<dbReference type="GO" id="GO:0003700">
    <property type="term" value="F:DNA-binding transcription factor activity"/>
    <property type="evidence" value="ECO:0007669"/>
    <property type="project" value="InterPro"/>
</dbReference>
<dbReference type="GO" id="GO:0008483">
    <property type="term" value="F:transaminase activity"/>
    <property type="evidence" value="ECO:0007669"/>
    <property type="project" value="UniProtKB-KW"/>
</dbReference>
<evidence type="ECO:0000256" key="4">
    <source>
        <dbReference type="ARBA" id="ARBA00023125"/>
    </source>
</evidence>
<dbReference type="InterPro" id="IPR015421">
    <property type="entry name" value="PyrdxlP-dep_Trfase_major"/>
</dbReference>
<dbReference type="Gene3D" id="3.40.640.10">
    <property type="entry name" value="Type I PLP-dependent aspartate aminotransferase-like (Major domain)"/>
    <property type="match status" value="1"/>
</dbReference>
<keyword evidence="4" id="KW-0238">DNA-binding</keyword>
<dbReference type="Pfam" id="PF00392">
    <property type="entry name" value="GntR"/>
    <property type="match status" value="1"/>
</dbReference>
<keyword evidence="3" id="KW-0805">Transcription regulation</keyword>
<dbReference type="GO" id="GO:0003677">
    <property type="term" value="F:DNA binding"/>
    <property type="evidence" value="ECO:0007669"/>
    <property type="project" value="UniProtKB-KW"/>
</dbReference>
<accession>A0A2N9YH28</accession>
<dbReference type="InterPro" id="IPR051446">
    <property type="entry name" value="HTH_trans_reg/aminotransferase"/>
</dbReference>
<dbReference type="OrthoDB" id="9803354at2"/>
<evidence type="ECO:0000256" key="1">
    <source>
        <dbReference type="ARBA" id="ARBA00005384"/>
    </source>
</evidence>
<dbReference type="Gene3D" id="1.10.10.10">
    <property type="entry name" value="Winged helix-like DNA-binding domain superfamily/Winged helix DNA-binding domain"/>
    <property type="match status" value="1"/>
</dbReference>
<dbReference type="GO" id="GO:0030170">
    <property type="term" value="F:pyridoxal phosphate binding"/>
    <property type="evidence" value="ECO:0007669"/>
    <property type="project" value="InterPro"/>
</dbReference>
<dbReference type="InterPro" id="IPR015424">
    <property type="entry name" value="PyrdxlP-dep_Trfase"/>
</dbReference>
<dbReference type="PANTHER" id="PTHR46577">
    <property type="entry name" value="HTH-TYPE TRANSCRIPTIONAL REGULATORY PROTEIN GABR"/>
    <property type="match status" value="1"/>
</dbReference>
<keyword evidence="5" id="KW-0804">Transcription</keyword>
<evidence type="ECO:0000259" key="6">
    <source>
        <dbReference type="PROSITE" id="PS50949"/>
    </source>
</evidence>
<keyword evidence="2" id="KW-0663">Pyridoxal phosphate</keyword>
<sequence length="470" mass="52933">MELVMSLISLNNQDTVSLIEQIVRGIQQQVDTRILRNGTRLPSIRKFAETHCISRFTVVQAYDKLVASGYLESRKGSGFYVTKPITNEVIIENPCHLERAVDVLWLLHQSFHTSDHYASPGCGWLPVEWRDEASLQKAMRTVSRHHDYASGGYGNIYGYTPLRQDLQKRLAELGIVTTIQNIITTYGATHAIDLVGRYLVRPGDAVLVDDPGYYTLFGHLKALGATLVGVPRTLDGSDTQVMESLIQRYKPKVFFTNTVLHNPTGTSLSQANAHRILQLAEKYDLTIIEDDVYGDFSPSNVPRLATLDHLQRVIYISSFSKTITTSVRVGFLAARADILHALVDLKLLTSLTTSETNERVVHQVLVDGYYRKHLDKLRMRVQIAREKTMKQLEKAGLEIFAETEHGLFIWAKLPDCHDAAHIASLAAKQGIMLAPGNVFRPHQESSPWLRFNAAFCENADIFRFLAEIHH</sequence>
<evidence type="ECO:0000256" key="2">
    <source>
        <dbReference type="ARBA" id="ARBA00022898"/>
    </source>
</evidence>
<keyword evidence="7" id="KW-0032">Aminotransferase</keyword>
<keyword evidence="7" id="KW-0808">Transferase</keyword>
<dbReference type="CDD" id="cd00609">
    <property type="entry name" value="AAT_like"/>
    <property type="match status" value="1"/>
</dbReference>
<dbReference type="InterPro" id="IPR036390">
    <property type="entry name" value="WH_DNA-bd_sf"/>
</dbReference>
<dbReference type="PROSITE" id="PS50949">
    <property type="entry name" value="HTH_GNTR"/>
    <property type="match status" value="1"/>
</dbReference>
<dbReference type="SUPFAM" id="SSF53383">
    <property type="entry name" value="PLP-dependent transferases"/>
    <property type="match status" value="1"/>
</dbReference>
<keyword evidence="8" id="KW-1185">Reference proteome</keyword>
<dbReference type="EMBL" id="CP018889">
    <property type="protein sequence ID" value="AUI69773.2"/>
    <property type="molecule type" value="Genomic_DNA"/>
</dbReference>
<evidence type="ECO:0000256" key="3">
    <source>
        <dbReference type="ARBA" id="ARBA00023015"/>
    </source>
</evidence>
<proteinExistence type="inferred from homology"/>
<dbReference type="SMART" id="SM00345">
    <property type="entry name" value="HTH_GNTR"/>
    <property type="match status" value="1"/>
</dbReference>
<dbReference type="PANTHER" id="PTHR46577:SF2">
    <property type="entry name" value="TRANSCRIPTIONAL REGULATORY PROTEIN"/>
    <property type="match status" value="1"/>
</dbReference>
<organism evidence="7 8">
    <name type="scientific">Beggiatoa leptomitoformis</name>
    <dbReference type="NCBI Taxonomy" id="288004"/>
    <lineage>
        <taxon>Bacteria</taxon>
        <taxon>Pseudomonadati</taxon>
        <taxon>Pseudomonadota</taxon>
        <taxon>Gammaproteobacteria</taxon>
        <taxon>Thiotrichales</taxon>
        <taxon>Thiotrichaceae</taxon>
        <taxon>Beggiatoa</taxon>
    </lineage>
</organism>
<dbReference type="STRING" id="288004.AL038_09820"/>
<name>A0A2N9YH28_9GAMM</name>
<protein>
    <submittedName>
        <fullName evidence="7">Aminotransferase class I/II-fold pyridoxal phosphate-dependent enzyme</fullName>
    </submittedName>
</protein>
<dbReference type="InterPro" id="IPR000524">
    <property type="entry name" value="Tscrpt_reg_HTH_GntR"/>
</dbReference>
<evidence type="ECO:0000313" key="8">
    <source>
        <dbReference type="Proteomes" id="UP000234271"/>
    </source>
</evidence>